<proteinExistence type="predicted"/>
<dbReference type="AlphaFoldDB" id="A0A0D1YQP9"/>
<feature type="region of interest" description="Disordered" evidence="1">
    <location>
        <begin position="92"/>
        <end position="112"/>
    </location>
</feature>
<evidence type="ECO:0000256" key="2">
    <source>
        <dbReference type="SAM" id="SignalP"/>
    </source>
</evidence>
<feature type="chain" id="PRO_5002237251" evidence="2">
    <location>
        <begin position="19"/>
        <end position="112"/>
    </location>
</feature>
<accession>A0A0D1YQP9</accession>
<dbReference type="Proteomes" id="UP000053599">
    <property type="component" value="Unassembled WGS sequence"/>
</dbReference>
<evidence type="ECO:0000256" key="1">
    <source>
        <dbReference type="SAM" id="MobiDB-lite"/>
    </source>
</evidence>
<keyword evidence="2" id="KW-0732">Signal</keyword>
<organism evidence="3 4">
    <name type="scientific">Exophiala sideris</name>
    <dbReference type="NCBI Taxonomy" id="1016849"/>
    <lineage>
        <taxon>Eukaryota</taxon>
        <taxon>Fungi</taxon>
        <taxon>Dikarya</taxon>
        <taxon>Ascomycota</taxon>
        <taxon>Pezizomycotina</taxon>
        <taxon>Eurotiomycetes</taxon>
        <taxon>Chaetothyriomycetidae</taxon>
        <taxon>Chaetothyriales</taxon>
        <taxon>Herpotrichiellaceae</taxon>
        <taxon>Exophiala</taxon>
    </lineage>
</organism>
<feature type="signal peptide" evidence="2">
    <location>
        <begin position="1"/>
        <end position="18"/>
    </location>
</feature>
<name>A0A0D1YQP9_9EURO</name>
<evidence type="ECO:0000313" key="3">
    <source>
        <dbReference type="EMBL" id="KIV83694.1"/>
    </source>
</evidence>
<reference evidence="3 4" key="1">
    <citation type="submission" date="2015-01" db="EMBL/GenBank/DDBJ databases">
        <title>The Genome Sequence of Exophiala sideris CBS121828.</title>
        <authorList>
            <consortium name="The Broad Institute Genomics Platform"/>
            <person name="Cuomo C."/>
            <person name="de Hoog S."/>
            <person name="Gorbushina A."/>
            <person name="Stielow B."/>
            <person name="Teixiera M."/>
            <person name="Abouelleil A."/>
            <person name="Chapman S.B."/>
            <person name="Priest M."/>
            <person name="Young S.K."/>
            <person name="Wortman J."/>
            <person name="Nusbaum C."/>
            <person name="Birren B."/>
        </authorList>
    </citation>
    <scope>NUCLEOTIDE SEQUENCE [LARGE SCALE GENOMIC DNA]</scope>
    <source>
        <strain evidence="3 4">CBS 121828</strain>
    </source>
</reference>
<dbReference type="EMBL" id="KN846952">
    <property type="protein sequence ID" value="KIV83694.1"/>
    <property type="molecule type" value="Genomic_DNA"/>
</dbReference>
<dbReference type="HOGENOM" id="CLU_2145885_0_0_1"/>
<evidence type="ECO:0000313" key="4">
    <source>
        <dbReference type="Proteomes" id="UP000053599"/>
    </source>
</evidence>
<gene>
    <name evidence="3" type="ORF">PV11_05696</name>
</gene>
<protein>
    <submittedName>
        <fullName evidence="3">Uncharacterized protein</fullName>
    </submittedName>
</protein>
<sequence length="112" mass="13044">MFVILVALVLACSAIVLLIHHFNQTPLDFVYHHTTYLLWLLDDQQSYTEAGGKRMLRERCPQFAALNARHASNTARYLMDKLQYQGKEIIKTKPTPPMQRPSMPRNFKVQEQ</sequence>